<organism evidence="7 8">
    <name type="scientific">Robinsoniella peoriensis</name>
    <dbReference type="NCBI Taxonomy" id="180332"/>
    <lineage>
        <taxon>Bacteria</taxon>
        <taxon>Bacillati</taxon>
        <taxon>Bacillota</taxon>
        <taxon>Clostridia</taxon>
        <taxon>Lachnospirales</taxon>
        <taxon>Lachnospiraceae</taxon>
        <taxon>Robinsoniella</taxon>
    </lineage>
</organism>
<dbReference type="PANTHER" id="PTHR46847">
    <property type="entry name" value="D-ALLOSE-BINDING PERIPLASMIC PROTEIN-RELATED"/>
    <property type="match status" value="1"/>
</dbReference>
<feature type="compositionally biased region" description="Low complexity" evidence="4">
    <location>
        <begin position="33"/>
        <end position="53"/>
    </location>
</feature>
<feature type="chain" id="PRO_5038435293" evidence="5">
    <location>
        <begin position="25"/>
        <end position="359"/>
    </location>
</feature>
<dbReference type="GO" id="GO:0030313">
    <property type="term" value="C:cell envelope"/>
    <property type="evidence" value="ECO:0007669"/>
    <property type="project" value="UniProtKB-SubCell"/>
</dbReference>
<evidence type="ECO:0000256" key="3">
    <source>
        <dbReference type="ARBA" id="ARBA00022729"/>
    </source>
</evidence>
<dbReference type="STRING" id="180332.GCA_000797495_04782"/>
<protein>
    <submittedName>
        <fullName evidence="7">ABC transporter periplasmic-binding protein YphF</fullName>
    </submittedName>
</protein>
<evidence type="ECO:0000256" key="1">
    <source>
        <dbReference type="ARBA" id="ARBA00004196"/>
    </source>
</evidence>
<dbReference type="SUPFAM" id="SSF53822">
    <property type="entry name" value="Periplasmic binding protein-like I"/>
    <property type="match status" value="1"/>
</dbReference>
<dbReference type="EMBL" id="QGQD01000036">
    <property type="protein sequence ID" value="TLD01525.1"/>
    <property type="molecule type" value="Genomic_DNA"/>
</dbReference>
<evidence type="ECO:0000256" key="2">
    <source>
        <dbReference type="ARBA" id="ARBA00007639"/>
    </source>
</evidence>
<evidence type="ECO:0000259" key="6">
    <source>
        <dbReference type="Pfam" id="PF13407"/>
    </source>
</evidence>
<name>A0A4U8Q960_9FIRM</name>
<keyword evidence="3 5" id="KW-0732">Signal</keyword>
<evidence type="ECO:0000313" key="7">
    <source>
        <dbReference type="EMBL" id="TLD01525.1"/>
    </source>
</evidence>
<feature type="domain" description="Periplasmic binding protein" evidence="6">
    <location>
        <begin position="73"/>
        <end position="326"/>
    </location>
</feature>
<comment type="caution">
    <text evidence="7">The sequence shown here is derived from an EMBL/GenBank/DDBJ whole genome shotgun (WGS) entry which is preliminary data.</text>
</comment>
<dbReference type="InterPro" id="IPR028082">
    <property type="entry name" value="Peripla_BP_I"/>
</dbReference>
<accession>A0A4U8Q960</accession>
<sequence precursor="true">MKKKFLSGLICAAMVAGMLAGCGASEKSTTEAAATGSSQAASTEAAGDTAAGTEGAGEAGGETAANGDLTIGSVIMNTSGEWFAEVIAGQEAAAKDLGVKFSIVSSDNEVSKESDNVATYVAQQVDALVISPLSVDASVAAVESAKDASIPIVNWNTTVNTDTEGFVGVSNYDLGGKTGEYVKEYVEKNFPDGCKMAIIGNSSYEVGVERCKGFKDAIKDAAGLEVVAEQDAELQEEGLDITEQILTANPDVQLIWAWNQTSLLGCVAALQNAGNAEVVVMGTDMSVDLAKDMQSEAVKLQAITTQMPYDIGYKAVENAVKAAKGETIDKETLVPLKTYTKDNADEIQTYIDEHKDLVK</sequence>
<proteinExistence type="inferred from homology"/>
<feature type="region of interest" description="Disordered" evidence="4">
    <location>
        <begin position="33"/>
        <end position="64"/>
    </location>
</feature>
<dbReference type="InterPro" id="IPR025997">
    <property type="entry name" value="SBP_2_dom"/>
</dbReference>
<keyword evidence="8" id="KW-1185">Reference proteome</keyword>
<dbReference type="Proteomes" id="UP000306509">
    <property type="component" value="Unassembled WGS sequence"/>
</dbReference>
<dbReference type="PROSITE" id="PS51257">
    <property type="entry name" value="PROKAR_LIPOPROTEIN"/>
    <property type="match status" value="1"/>
</dbReference>
<dbReference type="Pfam" id="PF13407">
    <property type="entry name" value="Peripla_BP_4"/>
    <property type="match status" value="1"/>
</dbReference>
<dbReference type="Gene3D" id="3.40.50.2300">
    <property type="match status" value="2"/>
</dbReference>
<dbReference type="GO" id="GO:0030246">
    <property type="term" value="F:carbohydrate binding"/>
    <property type="evidence" value="ECO:0007669"/>
    <property type="project" value="UniProtKB-ARBA"/>
</dbReference>
<evidence type="ECO:0000313" key="8">
    <source>
        <dbReference type="Proteomes" id="UP000306509"/>
    </source>
</evidence>
<dbReference type="OrthoDB" id="9770625at2"/>
<dbReference type="AlphaFoldDB" id="A0A4U8Q960"/>
<gene>
    <name evidence="7" type="primary">yphF_2</name>
    <name evidence="7" type="ORF">DSM106044_01504</name>
</gene>
<dbReference type="RefSeq" id="WP_047834861.1">
    <property type="nucleotide sequence ID" value="NZ_CABMJZ010000019.1"/>
</dbReference>
<evidence type="ECO:0000256" key="5">
    <source>
        <dbReference type="SAM" id="SignalP"/>
    </source>
</evidence>
<feature type="signal peptide" evidence="5">
    <location>
        <begin position="1"/>
        <end position="24"/>
    </location>
</feature>
<comment type="subcellular location">
    <subcellularLocation>
        <location evidence="1">Cell envelope</location>
    </subcellularLocation>
</comment>
<comment type="similarity">
    <text evidence="2">Belongs to the bacterial solute-binding protein 2 family.</text>
</comment>
<dbReference type="PANTHER" id="PTHR46847:SF1">
    <property type="entry name" value="D-ALLOSE-BINDING PERIPLASMIC PROTEIN-RELATED"/>
    <property type="match status" value="1"/>
</dbReference>
<reference evidence="7 8" key="1">
    <citation type="journal article" date="2019" name="Anaerobe">
        <title>Detection of Robinsoniella peoriensis in multiple bone samples of a trauma patient.</title>
        <authorList>
            <person name="Schrottner P."/>
            <person name="Hartwich K."/>
            <person name="Bunk B."/>
            <person name="Schober I."/>
            <person name="Helbig S."/>
            <person name="Rudolph W.W."/>
            <person name="Gunzer F."/>
        </authorList>
    </citation>
    <scope>NUCLEOTIDE SEQUENCE [LARGE SCALE GENOMIC DNA]</scope>
    <source>
        <strain evidence="7 8">DSM 106044</strain>
    </source>
</reference>
<evidence type="ECO:0000256" key="4">
    <source>
        <dbReference type="SAM" id="MobiDB-lite"/>
    </source>
</evidence>